<gene>
    <name evidence="3" type="ORF">HNQ97_001189</name>
</gene>
<proteinExistence type="predicted"/>
<name>A0ABR6C3F5_9HYPH</name>
<sequence>MPQIEYPDERPVLGAFRALDYTQMDEPEFDPDTATVIGAAWRDGNTFGSAANNKLAGIDRTTPEASYTGEAAWNDIRGTAYEPHWERFTTLRNWRAHAAMKSQIDMEREDDRILEAGGWTATIAQFGAQAFDWPSLLPGGALVRGATTGATIARTALSTGFAGALGATVSETALQATQQTRPLEESVLAIGGGAVLGALLGGGVGALFSASQRKAALATVDRVLFEADDSGAVPAELRAGIAEEQVAGTAANGGIKDSDNAARAEPLVTVDSVLAAADDSGAVPAEFRPGVAEKQVAGTAANGNIKGGDDAAGEKLLATVDRVLAEADGSGAVPADFRAGVAEKQLAEAAADGNIKDVDNAARAKPLATVDRVLAGADDSGAAPAEVRAGLAEEQVTGIAEDGNIKDVDNAVGEKPLATVDSVLAEADTNGAAPADFRAGIAEAQSAGVAADGNIKDADNAAEAGTAGPASDHLGPLRRALDSPSAVHRSLMADLVDTGSHFDNTARGEGEIALESEVKFWGRAGVAKALTRMRSIYDEARKARGFNMGWEEFKIAVGKAMRQGDKSDNKAVHKAGVAWRKAVFYPLKQLAIKAGLLPAGVSDQGAILFLARFGNAPRLKAGEVRFKTIVRQWVDQQLARLEREADKMGKPARIKGVKPDALDQLAPEAEPNSHRFRSPGERADYVNGVVDDIFSQVTSRANQDMPFYDIVMSRHGLLAGRPFDIDLDLIEEFLEHDVELIGRRFARVVAADVQLARLDRRLGGPGKPTLQSQLSRLEDDYRQLREQVQASDMDEAAKAKALQDLTRRESSDIADVTAMRDLLRGQSGLDSRHTDFARVLRTAGLFEVMGRLGGMLVSSLGDAVRPAMVHGLGRYMNEGIAPLVTNLGAIKFAAADARRLYTVVKHLLRSRIAAMAGLTDPHAMIPPFEQLIDNMGTTFSRMTLLPFLTDVNTHVSSALVQNRILKNVLAASDGASLPARELVIGDFFEQPTVSLDELYAVVGKRQAELVAAGSEVAEATGSTFVNSGFKDKEKAAVKIARKGYDDASHLTDVVRAGFVVETPARADEVVAKLAERYDVLDEGWKKKTNGYFDRKVILRFDDGTVGEVQLWESNLRDAKFGRGEELYNLARDLDPTSEEFLKLEKEAEKLYSAARAAAGETWSSENIGGFSSPKLLKRSRQASSESTSAVSQTSMKSTGTQGELGLSMANAPASPMTAGRLSQFTKLVGRISDSLFGKSVTQPGIRGYAGLSAADRKYMEFVGIDEDMALRIAAQYSLFGQIEETVHIPLIGRWTDDEARRAFTAAVNKDVDTTVVTESLADVPLFAHTPEGRALQQFTSFALAANQRASMHGLQDGPGSFVSGTLGMSALGMLVYWLEAMESGSELAEDSETWIAAGLDRSGIMSVGMEINNAWEKLGGPGFHALASAGGQLPDPTAEARRPAARVADRDAYGSRLGPSFRLGTDAARLLGIPAHASSGDLAMLSGDVDRRSRMAPFLTLPYWRWIIEGGFGLPDDFRGVEPELTSLAA</sequence>
<dbReference type="EMBL" id="JACJHZ010000004">
    <property type="protein sequence ID" value="MBA9019198.1"/>
    <property type="molecule type" value="Genomic_DNA"/>
</dbReference>
<keyword evidence="4" id="KW-1185">Reference proteome</keyword>
<keyword evidence="1" id="KW-0175">Coiled coil</keyword>
<evidence type="ECO:0000313" key="4">
    <source>
        <dbReference type="Proteomes" id="UP000587524"/>
    </source>
</evidence>
<evidence type="ECO:0000256" key="1">
    <source>
        <dbReference type="SAM" id="Coils"/>
    </source>
</evidence>
<feature type="region of interest" description="Disordered" evidence="2">
    <location>
        <begin position="1181"/>
        <end position="1201"/>
    </location>
</feature>
<dbReference type="Proteomes" id="UP000587524">
    <property type="component" value="Unassembled WGS sequence"/>
</dbReference>
<organism evidence="3 4">
    <name type="scientific">Aminobacter ciceronei</name>
    <dbReference type="NCBI Taxonomy" id="150723"/>
    <lineage>
        <taxon>Bacteria</taxon>
        <taxon>Pseudomonadati</taxon>
        <taxon>Pseudomonadota</taxon>
        <taxon>Alphaproteobacteria</taxon>
        <taxon>Hyphomicrobiales</taxon>
        <taxon>Phyllobacteriaceae</taxon>
        <taxon>Aminobacter</taxon>
    </lineage>
</organism>
<accession>A0ABR6C3F5</accession>
<reference evidence="3 4" key="1">
    <citation type="submission" date="2020-08" db="EMBL/GenBank/DDBJ databases">
        <title>Genomic Encyclopedia of Type Strains, Phase IV (KMG-IV): sequencing the most valuable type-strain genomes for metagenomic binning, comparative biology and taxonomic classification.</title>
        <authorList>
            <person name="Goeker M."/>
        </authorList>
    </citation>
    <scope>NUCLEOTIDE SEQUENCE [LARGE SCALE GENOMIC DNA]</scope>
    <source>
        <strain evidence="3 4">DSM 17455</strain>
    </source>
</reference>
<feature type="compositionally biased region" description="Low complexity" evidence="2">
    <location>
        <begin position="1181"/>
        <end position="1194"/>
    </location>
</feature>
<evidence type="ECO:0000256" key="2">
    <source>
        <dbReference type="SAM" id="MobiDB-lite"/>
    </source>
</evidence>
<comment type="caution">
    <text evidence="3">The sequence shown here is derived from an EMBL/GenBank/DDBJ whole genome shotgun (WGS) entry which is preliminary data.</text>
</comment>
<protein>
    <submittedName>
        <fullName evidence="3">Uncharacterized protein</fullName>
    </submittedName>
</protein>
<dbReference type="RefSeq" id="WP_182573647.1">
    <property type="nucleotide sequence ID" value="NZ_JACJHY010000004.1"/>
</dbReference>
<evidence type="ECO:0000313" key="3">
    <source>
        <dbReference type="EMBL" id="MBA9019198.1"/>
    </source>
</evidence>
<feature type="coiled-coil region" evidence="1">
    <location>
        <begin position="767"/>
        <end position="794"/>
    </location>
</feature>